<protein>
    <submittedName>
        <fullName evidence="2">Uncharacterized protein</fullName>
    </submittedName>
</protein>
<dbReference type="AlphaFoldDB" id="A0A3P3YGK7"/>
<dbReference type="EMBL" id="OVEO01000011">
    <property type="protein sequence ID" value="SPQ99090.1"/>
    <property type="molecule type" value="Genomic_DNA"/>
</dbReference>
<accession>A0A3P3YGK7</accession>
<evidence type="ECO:0000256" key="1">
    <source>
        <dbReference type="SAM" id="MobiDB-lite"/>
    </source>
</evidence>
<geneLocation type="mitochondrion" evidence="2"/>
<gene>
    <name evidence="2" type="ORF">PLBR_LOCUS6305</name>
</gene>
<sequence length="175" mass="19809">MSDASERRRNHTWKPWEVATLVALAKAGATTGKIHEKLKHLSERQITSKLYRLKKSTNAFTLPIPANARTASRKDGSKKGRRGDRALVGASTYMRHGIDDDDDDDDVAMEDDDDDDETSDDSERSEELMNYRVLTRMQIVTVMREPDSMHIFVRKLLGYKITFGPVASDGIRVIL</sequence>
<dbReference type="Proteomes" id="UP000290189">
    <property type="component" value="Unassembled WGS sequence"/>
</dbReference>
<proteinExistence type="predicted"/>
<evidence type="ECO:0000313" key="3">
    <source>
        <dbReference type="Proteomes" id="UP000290189"/>
    </source>
</evidence>
<name>A0A3P3YGK7_PLABS</name>
<evidence type="ECO:0000313" key="2">
    <source>
        <dbReference type="EMBL" id="SPQ99090.1"/>
    </source>
</evidence>
<feature type="region of interest" description="Disordered" evidence="1">
    <location>
        <begin position="64"/>
        <end position="127"/>
    </location>
</feature>
<keyword evidence="2" id="KW-0496">Mitochondrion</keyword>
<reference evidence="2 3" key="1">
    <citation type="submission" date="2018-03" db="EMBL/GenBank/DDBJ databases">
        <authorList>
            <person name="Fogelqvist J."/>
        </authorList>
    </citation>
    <scope>NUCLEOTIDE SEQUENCE [LARGE SCALE GENOMIC DNA]</scope>
</reference>
<organism evidence="2 3">
    <name type="scientific">Plasmodiophora brassicae</name>
    <name type="common">Clubroot disease agent</name>
    <dbReference type="NCBI Taxonomy" id="37360"/>
    <lineage>
        <taxon>Eukaryota</taxon>
        <taxon>Sar</taxon>
        <taxon>Rhizaria</taxon>
        <taxon>Endomyxa</taxon>
        <taxon>Phytomyxea</taxon>
        <taxon>Plasmodiophorida</taxon>
        <taxon>Plasmodiophoridae</taxon>
        <taxon>Plasmodiophora</taxon>
    </lineage>
</organism>
<feature type="compositionally biased region" description="Acidic residues" evidence="1">
    <location>
        <begin position="99"/>
        <end position="120"/>
    </location>
</feature>